<dbReference type="Proteomes" id="UP000077857">
    <property type="component" value="Unassembled WGS sequence"/>
</dbReference>
<dbReference type="SUPFAM" id="SSF143011">
    <property type="entry name" value="RelE-like"/>
    <property type="match status" value="1"/>
</dbReference>
<dbReference type="Pfam" id="PF05016">
    <property type="entry name" value="ParE_toxin"/>
    <property type="match status" value="1"/>
</dbReference>
<dbReference type="AlphaFoldDB" id="A0A177N9I4"/>
<reference evidence="2 3" key="1">
    <citation type="submission" date="2016-03" db="EMBL/GenBank/DDBJ databases">
        <authorList>
            <person name="Ploux O."/>
        </authorList>
    </citation>
    <scope>NUCLEOTIDE SEQUENCE [LARGE SCALE GENOMIC DNA]</scope>
    <source>
        <strain evidence="2 3">R-45378</strain>
    </source>
</reference>
<accession>A0A177N9I4</accession>
<protein>
    <submittedName>
        <fullName evidence="2">Plasmid stabilization protein</fullName>
    </submittedName>
</protein>
<dbReference type="EMBL" id="LUUJ01000096">
    <property type="protein sequence ID" value="OAI13750.1"/>
    <property type="molecule type" value="Genomic_DNA"/>
</dbReference>
<dbReference type="PANTHER" id="PTHR38813">
    <property type="match status" value="1"/>
</dbReference>
<dbReference type="Gene3D" id="3.30.2310.20">
    <property type="entry name" value="RelE-like"/>
    <property type="match status" value="1"/>
</dbReference>
<dbReference type="InterPro" id="IPR052747">
    <property type="entry name" value="TA_system_RelE_toxin"/>
</dbReference>
<evidence type="ECO:0000256" key="1">
    <source>
        <dbReference type="ARBA" id="ARBA00022649"/>
    </source>
</evidence>
<keyword evidence="1" id="KW-1277">Toxin-antitoxin system</keyword>
<dbReference type="InterPro" id="IPR035093">
    <property type="entry name" value="RelE/ParE_toxin_dom_sf"/>
</dbReference>
<evidence type="ECO:0000313" key="3">
    <source>
        <dbReference type="Proteomes" id="UP000077857"/>
    </source>
</evidence>
<gene>
    <name evidence="2" type="ORF">A1507_16850</name>
</gene>
<proteinExistence type="predicted"/>
<comment type="caution">
    <text evidence="2">The sequence shown here is derived from an EMBL/GenBank/DDBJ whole genome shotgun (WGS) entry which is preliminary data.</text>
</comment>
<evidence type="ECO:0000313" key="2">
    <source>
        <dbReference type="EMBL" id="OAI13750.1"/>
    </source>
</evidence>
<name>A0A177N9I4_9GAMM</name>
<dbReference type="InterPro" id="IPR007712">
    <property type="entry name" value="RelE/ParE_toxin"/>
</dbReference>
<dbReference type="PANTHER" id="PTHR38813:SF1">
    <property type="entry name" value="TOXIN RELE1-RELATED"/>
    <property type="match status" value="1"/>
</dbReference>
<organism evidence="2 3">
    <name type="scientific">Methylomonas koyamae</name>
    <dbReference type="NCBI Taxonomy" id="702114"/>
    <lineage>
        <taxon>Bacteria</taxon>
        <taxon>Pseudomonadati</taxon>
        <taxon>Pseudomonadota</taxon>
        <taxon>Gammaproteobacteria</taxon>
        <taxon>Methylococcales</taxon>
        <taxon>Methylococcaceae</taxon>
        <taxon>Methylomonas</taxon>
    </lineage>
</organism>
<sequence>MKVRFEAKFSKDLRDIKDGKLLAKVKELIIDCQNAESLIELSHVKKLQGYESFYRIRIGDFRIGLEFVSGELIFTRCLHRKDIYKYFP</sequence>